<name>A0A4P6EJR5_9MICO</name>
<feature type="region of interest" description="Disordered" evidence="1">
    <location>
        <begin position="1"/>
        <end position="114"/>
    </location>
</feature>
<dbReference type="InterPro" id="IPR005182">
    <property type="entry name" value="YdbS-like_PH"/>
</dbReference>
<protein>
    <recommendedName>
        <fullName evidence="2">YdbS-like PH domain-containing protein</fullName>
    </recommendedName>
</protein>
<dbReference type="Pfam" id="PF03703">
    <property type="entry name" value="bPH_2"/>
    <property type="match status" value="1"/>
</dbReference>
<dbReference type="OrthoDB" id="3190163at2"/>
<feature type="compositionally biased region" description="Low complexity" evidence="1">
    <location>
        <begin position="60"/>
        <end position="69"/>
    </location>
</feature>
<dbReference type="AlphaFoldDB" id="A0A4P6EJR5"/>
<dbReference type="Proteomes" id="UP000291758">
    <property type="component" value="Chromosome"/>
</dbReference>
<dbReference type="EMBL" id="CP035495">
    <property type="protein sequence ID" value="QAY62605.1"/>
    <property type="molecule type" value="Genomic_DNA"/>
</dbReference>
<dbReference type="KEGG" id="xyl:ET495_04310"/>
<evidence type="ECO:0000256" key="1">
    <source>
        <dbReference type="SAM" id="MobiDB-lite"/>
    </source>
</evidence>
<dbReference type="PANTHER" id="PTHR34473">
    <property type="entry name" value="UPF0699 TRANSMEMBRANE PROTEIN YDBS"/>
    <property type="match status" value="1"/>
</dbReference>
<feature type="compositionally biased region" description="Basic residues" evidence="1">
    <location>
        <begin position="8"/>
        <end position="28"/>
    </location>
</feature>
<dbReference type="PANTHER" id="PTHR34473:SF2">
    <property type="entry name" value="UPF0699 TRANSMEMBRANE PROTEIN YDBT"/>
    <property type="match status" value="1"/>
</dbReference>
<evidence type="ECO:0000313" key="4">
    <source>
        <dbReference type="Proteomes" id="UP000291758"/>
    </source>
</evidence>
<evidence type="ECO:0000259" key="2">
    <source>
        <dbReference type="Pfam" id="PF03703"/>
    </source>
</evidence>
<gene>
    <name evidence="3" type="ORF">ET495_04310</name>
</gene>
<reference evidence="3 4" key="1">
    <citation type="submission" date="2019-01" db="EMBL/GenBank/DDBJ databases">
        <title>Genome sequencing of strain 2JSPR-7.</title>
        <authorList>
            <person name="Heo J."/>
            <person name="Kim S.-J."/>
            <person name="Kim J.-S."/>
            <person name="Hong S.-B."/>
            <person name="Kwon S.-W."/>
        </authorList>
    </citation>
    <scope>NUCLEOTIDE SEQUENCE [LARGE SCALE GENOMIC DNA]</scope>
    <source>
        <strain evidence="3 4">2JSPR-7</strain>
    </source>
</reference>
<sequence length="332" mass="35564">MGPEGRGRGRRRAGRRAHVPAARGRVRGKGTPARPGAARRGAVRSGAGAGRRRPGEPRVARGAPVARRVGCGRRRAVDARRGRRRVGGRRVGGGGRHRAAGGHRGGRGGGACRLGRRGTVRALPRRVRRAVAVPAARCRRDAPPHARPRRVQALTLTQPPWWRGQGWWSVKVNVPGVDDEEDDDAPSPSDLCPLATVPEALLLAGLTLPGAGHDGTDAIAAALSGRDLAECGFLVAPRRARALAPVGWRHAGVRVTPAIVVVRSGRWRRRVTVLGHEHPQAVTIRQGWRARRRRLATVTFALPDGPGGTTRVRHVDDVAAWALFNAQARRAC</sequence>
<evidence type="ECO:0000313" key="3">
    <source>
        <dbReference type="EMBL" id="QAY62605.1"/>
    </source>
</evidence>
<accession>A0A4P6EJR5</accession>
<proteinExistence type="predicted"/>
<keyword evidence="4" id="KW-1185">Reference proteome</keyword>
<organism evidence="3 4">
    <name type="scientific">Xylanimonas allomyrinae</name>
    <dbReference type="NCBI Taxonomy" id="2509459"/>
    <lineage>
        <taxon>Bacteria</taxon>
        <taxon>Bacillati</taxon>
        <taxon>Actinomycetota</taxon>
        <taxon>Actinomycetes</taxon>
        <taxon>Micrococcales</taxon>
        <taxon>Promicromonosporaceae</taxon>
        <taxon>Xylanimonas</taxon>
    </lineage>
</organism>
<feature type="compositionally biased region" description="Low complexity" evidence="1">
    <location>
        <begin position="29"/>
        <end position="46"/>
    </location>
</feature>
<feature type="domain" description="YdbS-like PH" evidence="2">
    <location>
        <begin position="248"/>
        <end position="318"/>
    </location>
</feature>
<feature type="compositionally biased region" description="Basic residues" evidence="1">
    <location>
        <begin position="95"/>
        <end position="106"/>
    </location>
</feature>